<keyword evidence="5" id="KW-0221">Differentiation</keyword>
<comment type="caution">
    <text evidence="20">The sequence shown here is derived from an EMBL/GenBank/DDBJ whole genome shotgun (WGS) entry which is preliminary data.</text>
</comment>
<evidence type="ECO:0000256" key="9">
    <source>
        <dbReference type="ARBA" id="ARBA00023069"/>
    </source>
</evidence>
<dbReference type="Pfam" id="PF24667">
    <property type="entry name" value="MORN_DRC7"/>
    <property type="match status" value="1"/>
</dbReference>
<evidence type="ECO:0000256" key="1">
    <source>
        <dbReference type="ARBA" id="ARBA00004611"/>
    </source>
</evidence>
<evidence type="ECO:0000256" key="15">
    <source>
        <dbReference type="SAM" id="MobiDB-lite"/>
    </source>
</evidence>
<evidence type="ECO:0000256" key="12">
    <source>
        <dbReference type="ARBA" id="ARBA00031627"/>
    </source>
</evidence>
<reference evidence="20 21" key="1">
    <citation type="submission" date="2024-02" db="EMBL/GenBank/DDBJ databases">
        <title>Chromosome-level genome assembly of the Eurasian Minnow (Phoxinus phoxinus).</title>
        <authorList>
            <person name="Oriowo T.O."/>
            <person name="Martin S."/>
            <person name="Stange M."/>
            <person name="Chrysostomakis Y."/>
            <person name="Brown T."/>
            <person name="Winkler S."/>
            <person name="Kukowka S."/>
            <person name="Myers E.W."/>
            <person name="Bohne A."/>
        </authorList>
    </citation>
    <scope>NUCLEOTIDE SEQUENCE [LARGE SCALE GENOMIC DNA]</scope>
    <source>
        <strain evidence="20">ZFMK-TIS-60720</strain>
        <tissue evidence="20">Whole Organism</tissue>
    </source>
</reference>
<gene>
    <name evidence="20" type="ORF">R3I93_022663</name>
</gene>
<dbReference type="PANTHER" id="PTHR35249">
    <property type="entry name" value="DYNEIN REGULATORY COMPLEX SUBUNIT 7"/>
    <property type="match status" value="1"/>
</dbReference>
<feature type="domain" description="CEP76/DRC7 peptidase-like" evidence="17">
    <location>
        <begin position="274"/>
        <end position="347"/>
    </location>
</feature>
<evidence type="ECO:0000256" key="13">
    <source>
        <dbReference type="ARBA" id="ARBA00031733"/>
    </source>
</evidence>
<evidence type="ECO:0000259" key="19">
    <source>
        <dbReference type="Pfam" id="PF24671"/>
    </source>
</evidence>
<dbReference type="InterPro" id="IPR056292">
    <property type="entry name" value="DRC7_C"/>
</dbReference>
<feature type="domain" description="Dynein regulatory complex subunit 7 MORN" evidence="18">
    <location>
        <begin position="404"/>
        <end position="685"/>
    </location>
</feature>
<feature type="compositionally biased region" description="Basic and acidic residues" evidence="15">
    <location>
        <begin position="223"/>
        <end position="244"/>
    </location>
</feature>
<dbReference type="InterPro" id="IPR038765">
    <property type="entry name" value="Papain-like_cys_pep_sf"/>
</dbReference>
<evidence type="ECO:0000256" key="11">
    <source>
        <dbReference type="ARBA" id="ARBA00023273"/>
    </source>
</evidence>
<dbReference type="InterPro" id="IPR056291">
    <property type="entry name" value="MORN_DRC7"/>
</dbReference>
<dbReference type="Proteomes" id="UP001364617">
    <property type="component" value="Unassembled WGS sequence"/>
</dbReference>
<comment type="subcellular location">
    <subcellularLocation>
        <location evidence="1">Cytoplasm</location>
        <location evidence="1">Cytoskeleton</location>
        <location evidence="1">Flagellum axoneme</location>
    </subcellularLocation>
</comment>
<dbReference type="InterPro" id="IPR033551">
    <property type="entry name" value="DRC7/lobo"/>
</dbReference>
<keyword evidence="4" id="KW-0963">Cytoplasm</keyword>
<evidence type="ECO:0000259" key="18">
    <source>
        <dbReference type="Pfam" id="PF24667"/>
    </source>
</evidence>
<evidence type="ECO:0000256" key="6">
    <source>
        <dbReference type="ARBA" id="ARBA00022846"/>
    </source>
</evidence>
<dbReference type="Pfam" id="PF01841">
    <property type="entry name" value="Transglut_core"/>
    <property type="match status" value="1"/>
</dbReference>
<evidence type="ECO:0000259" key="17">
    <source>
        <dbReference type="Pfam" id="PF24656"/>
    </source>
</evidence>
<proteinExistence type="inferred from homology"/>
<evidence type="ECO:0000256" key="7">
    <source>
        <dbReference type="ARBA" id="ARBA00022871"/>
    </source>
</evidence>
<evidence type="ECO:0000256" key="14">
    <source>
        <dbReference type="SAM" id="Coils"/>
    </source>
</evidence>
<keyword evidence="21" id="KW-1185">Reference proteome</keyword>
<evidence type="ECO:0000313" key="21">
    <source>
        <dbReference type="Proteomes" id="UP001364617"/>
    </source>
</evidence>
<protein>
    <recommendedName>
        <fullName evidence="3">Dynein regulatory complex subunit 7</fullName>
    </recommendedName>
    <alternativeName>
        <fullName evidence="12">Coiled-coil domain-containing protein 135</fullName>
    </alternativeName>
    <alternativeName>
        <fullName evidence="13">Coiled-coil domain-containing protein lobo homolog</fullName>
    </alternativeName>
</protein>
<feature type="region of interest" description="Disordered" evidence="15">
    <location>
        <begin position="209"/>
        <end position="244"/>
    </location>
</feature>
<accession>A0AAN9C6B7</accession>
<dbReference type="Pfam" id="PF24656">
    <property type="entry name" value="CEPT76_peptidase"/>
    <property type="match status" value="1"/>
</dbReference>
<name>A0AAN9C6B7_9TELE</name>
<keyword evidence="6" id="KW-0282">Flagellum</keyword>
<dbReference type="GO" id="GO:0030154">
    <property type="term" value="P:cell differentiation"/>
    <property type="evidence" value="ECO:0007669"/>
    <property type="project" value="UniProtKB-KW"/>
</dbReference>
<feature type="domain" description="Transglutaminase-like" evidence="16">
    <location>
        <begin position="146"/>
        <end position="186"/>
    </location>
</feature>
<evidence type="ECO:0000313" key="20">
    <source>
        <dbReference type="EMBL" id="KAK7121653.1"/>
    </source>
</evidence>
<evidence type="ECO:0000256" key="5">
    <source>
        <dbReference type="ARBA" id="ARBA00022782"/>
    </source>
</evidence>
<dbReference type="GO" id="GO:0030317">
    <property type="term" value="P:flagellated sperm motility"/>
    <property type="evidence" value="ECO:0007669"/>
    <property type="project" value="TreeGrafter"/>
</dbReference>
<sequence>MEVLPEADCEEDATITDDEEGVRELKSGLSNIRITPTVTHIAKPRPQVDLSKCPSSYKENSSQEKLMLAMAENFRQQYALLYPDNKALLLCPVNECGVQKFVSTTLRSTLLPYPELYDWKGCASFVSDYLSLELLDPPFELPKQLSSPTWVLQTQRGTCFDFSSVLCSLLLGAGYKAYCVSGYATKEMCLLDQSRQECPLLQTQIQGKTEEPKKTLRKYSVKPPRDLHSSFEKRQEEKRHTEAKEAALKEQLEAERLQKEKERPPPDPLLGLRVHSWVLVLSGNREEPENFFIDPLTGKSYSTTNENFLGIESVWNHQNYWVNKQDCTFGCGEMTFDMGDLSKWEYMLCGLTSQSMSNISEPKTLQEAEDEEEQEMDELKVFEMPPSWVTKIDISPPDMEMRFPGGMKVVQYRKAKLEKFAPYLLKDGLVTKLSIYKDLDCTQPSTIKEWFSNRGDCLDERELHTDSNVTSEHFRPGRRDALRCHRYVTLVPETERQMDFYSHTRTDGLARRLEEPFEMTETFEDRTDFLFYRHVVYGKQVKVIWAGEAFEQRPLRRVEERFHRDPSKPASKDVAERVFMMSDRRIQVTYHLEEDRIIPAWLNFMKPKEAADSQKAQAFTPQMVSGFQVDRSAKPYKNLQLYEMLVELMKDEENVELRIRDSEKAVKSILSLRKKEESNTDLLISIYNTMRNKMAHWHMEEKERMAKEKKQRQKEKELDLLAPFQARLGQPEALTDQEALQLKTDCLTEFKELLNNKTSRIKRRIEKEMEELQKKQQWYQKSQLTLTAKDEDDYHAYCSEAMFWIHILKMRLRRHI</sequence>
<keyword evidence="11" id="KW-0966">Cell projection</keyword>
<dbReference type="GO" id="GO:0031514">
    <property type="term" value="C:motile cilium"/>
    <property type="evidence" value="ECO:0007669"/>
    <property type="project" value="TreeGrafter"/>
</dbReference>
<dbReference type="Pfam" id="PF24671">
    <property type="entry name" value="DRC7_C"/>
    <property type="match status" value="1"/>
</dbReference>
<evidence type="ECO:0000256" key="3">
    <source>
        <dbReference type="ARBA" id="ARBA00021303"/>
    </source>
</evidence>
<dbReference type="PANTHER" id="PTHR35249:SF2">
    <property type="entry name" value="DYNEIN REGULATORY COMPLEX SUBUNIT 7"/>
    <property type="match status" value="1"/>
</dbReference>
<dbReference type="EMBL" id="JAYKXH010000025">
    <property type="protein sequence ID" value="KAK7121653.1"/>
    <property type="molecule type" value="Genomic_DNA"/>
</dbReference>
<evidence type="ECO:0000256" key="2">
    <source>
        <dbReference type="ARBA" id="ARBA00010738"/>
    </source>
</evidence>
<evidence type="ECO:0000256" key="4">
    <source>
        <dbReference type="ARBA" id="ARBA00022490"/>
    </source>
</evidence>
<dbReference type="InterPro" id="IPR002931">
    <property type="entry name" value="Transglutaminase-like"/>
</dbReference>
<dbReference type="SUPFAM" id="SSF54001">
    <property type="entry name" value="Cysteine proteinases"/>
    <property type="match status" value="1"/>
</dbReference>
<evidence type="ECO:0000259" key="16">
    <source>
        <dbReference type="Pfam" id="PF01841"/>
    </source>
</evidence>
<feature type="domain" description="Dynein regulatory complex subunit 7 C-terminal" evidence="19">
    <location>
        <begin position="733"/>
        <end position="815"/>
    </location>
</feature>
<keyword evidence="9" id="KW-0969">Cilium</keyword>
<keyword evidence="8 14" id="KW-0175">Coiled coil</keyword>
<evidence type="ECO:0000256" key="8">
    <source>
        <dbReference type="ARBA" id="ARBA00023054"/>
    </source>
</evidence>
<dbReference type="InterPro" id="IPR056290">
    <property type="entry name" value="CEPT76/DRC7_peptidase-like_dom"/>
</dbReference>
<dbReference type="AlphaFoldDB" id="A0AAN9C6B7"/>
<organism evidence="20 21">
    <name type="scientific">Phoxinus phoxinus</name>
    <name type="common">Eurasian minnow</name>
    <dbReference type="NCBI Taxonomy" id="58324"/>
    <lineage>
        <taxon>Eukaryota</taxon>
        <taxon>Metazoa</taxon>
        <taxon>Chordata</taxon>
        <taxon>Craniata</taxon>
        <taxon>Vertebrata</taxon>
        <taxon>Euteleostomi</taxon>
        <taxon>Actinopterygii</taxon>
        <taxon>Neopterygii</taxon>
        <taxon>Teleostei</taxon>
        <taxon>Ostariophysi</taxon>
        <taxon>Cypriniformes</taxon>
        <taxon>Leuciscidae</taxon>
        <taxon>Phoxininae</taxon>
        <taxon>Phoxinus</taxon>
    </lineage>
</organism>
<evidence type="ECO:0000256" key="10">
    <source>
        <dbReference type="ARBA" id="ARBA00023212"/>
    </source>
</evidence>
<feature type="coiled-coil region" evidence="14">
    <location>
        <begin position="751"/>
        <end position="782"/>
    </location>
</feature>
<comment type="similarity">
    <text evidence="2">Belongs to the DRC7 family.</text>
</comment>
<keyword evidence="10" id="KW-0206">Cytoskeleton</keyword>
<dbReference type="GO" id="GO:0007283">
    <property type="term" value="P:spermatogenesis"/>
    <property type="evidence" value="ECO:0007669"/>
    <property type="project" value="UniProtKB-KW"/>
</dbReference>
<keyword evidence="7" id="KW-0744">Spermatogenesis</keyword>